<sequence length="475" mass="50791">MKKIILNSLIVTLMGLTQQTMAMTALDDEALSAVDAQALLNMEKNYDSGQKINFFKLSVEALMELNANIKTLQLGCGGSNGAGACDIDISNISLSGLHTGKITDINNPDYGSPTFSSDRAGTSAEITNPFIEFAIKGDSAATREVIGFRLGAEKIIGLLTLGTDNTLNPGDGIQSFSGYMKMAQTNGESITKTSKFGMAQDEKISGNLKALGQERTFTSKPGEEGHTGITVPSMRVNFSMPETIVTGNRMKSATVTGIRSSIASIPLAAAETGKTLPNTVQGTPDFSKDKLYVEFPALISLGGIINVGDHSFFKMKAGSSLDNLNLDITFVQALSMIHNIPLEGTGGYLSLQNQAVKWLGSDVEDIAQPGWWMSFEQPIQLGYLKTQGEVDISNVLPQVATAISDFLLHPDNLIDVNVLEAIGSLAKVPVEKKLNIDVGRYTNYTNGTPAALTLTNQILQNQKVTSNCFGGHKFC</sequence>
<keyword evidence="3" id="KW-1185">Reference proteome</keyword>
<gene>
    <name evidence="2" type="ORF">F969_02869</name>
</gene>
<keyword evidence="1" id="KW-0732">Signal</keyword>
<organism evidence="2 3">
    <name type="scientific">Acinetobacter variabilis</name>
    <dbReference type="NCBI Taxonomy" id="70346"/>
    <lineage>
        <taxon>Bacteria</taxon>
        <taxon>Pseudomonadati</taxon>
        <taxon>Pseudomonadota</taxon>
        <taxon>Gammaproteobacteria</taxon>
        <taxon>Moraxellales</taxon>
        <taxon>Moraxellaceae</taxon>
        <taxon>Acinetobacter</taxon>
    </lineage>
</organism>
<name>N8WSA7_9GAMM</name>
<proteinExistence type="predicted"/>
<dbReference type="EMBL" id="APPE01000071">
    <property type="protein sequence ID" value="ENU98142.1"/>
    <property type="molecule type" value="Genomic_DNA"/>
</dbReference>
<dbReference type="RefSeq" id="WP_004785001.1">
    <property type="nucleotide sequence ID" value="NZ_JAZHCM010000034.1"/>
</dbReference>
<evidence type="ECO:0000256" key="1">
    <source>
        <dbReference type="SAM" id="SignalP"/>
    </source>
</evidence>
<feature type="chain" id="PRO_5004135145" evidence="1">
    <location>
        <begin position="23"/>
        <end position="475"/>
    </location>
</feature>
<dbReference type="eggNOG" id="ENOG50339U3">
    <property type="taxonomic scope" value="Bacteria"/>
</dbReference>
<dbReference type="Proteomes" id="UP000013070">
    <property type="component" value="Unassembled WGS sequence"/>
</dbReference>
<accession>N8WSA7</accession>
<dbReference type="PATRIC" id="fig|1217710.3.peg.2734"/>
<evidence type="ECO:0000313" key="3">
    <source>
        <dbReference type="Proteomes" id="UP000013070"/>
    </source>
</evidence>
<evidence type="ECO:0000313" key="2">
    <source>
        <dbReference type="EMBL" id="ENU98142.1"/>
    </source>
</evidence>
<dbReference type="AlphaFoldDB" id="N8WSA7"/>
<comment type="caution">
    <text evidence="2">The sequence shown here is derived from an EMBL/GenBank/DDBJ whole genome shotgun (WGS) entry which is preliminary data.</text>
</comment>
<reference evidence="2 3" key="1">
    <citation type="submission" date="2013-02" db="EMBL/GenBank/DDBJ databases">
        <title>The Genome Sequence of Acinetobacter sp. NIPH 899.</title>
        <authorList>
            <consortium name="The Broad Institute Genome Sequencing Platform"/>
            <consortium name="The Broad Institute Genome Sequencing Center for Infectious Disease"/>
            <person name="Cerqueira G."/>
            <person name="Feldgarden M."/>
            <person name="Courvalin P."/>
            <person name="Perichon B."/>
            <person name="Grillot-Courvalin C."/>
            <person name="Clermont D."/>
            <person name="Rocha E."/>
            <person name="Yoon E.-J."/>
            <person name="Nemec A."/>
            <person name="Walker B."/>
            <person name="Young S.K."/>
            <person name="Zeng Q."/>
            <person name="Gargeya S."/>
            <person name="Fitzgerald M."/>
            <person name="Haas B."/>
            <person name="Abouelleil A."/>
            <person name="Alvarado L."/>
            <person name="Arachchi H.M."/>
            <person name="Berlin A.M."/>
            <person name="Chapman S.B."/>
            <person name="Dewar J."/>
            <person name="Goldberg J."/>
            <person name="Griggs A."/>
            <person name="Gujja S."/>
            <person name="Hansen M."/>
            <person name="Howarth C."/>
            <person name="Imamovic A."/>
            <person name="Larimer J."/>
            <person name="McCowan C."/>
            <person name="Murphy C."/>
            <person name="Neiman D."/>
            <person name="Pearson M."/>
            <person name="Priest M."/>
            <person name="Roberts A."/>
            <person name="Saif S."/>
            <person name="Shea T."/>
            <person name="Sisk P."/>
            <person name="Sykes S."/>
            <person name="Wortman J."/>
            <person name="Nusbaum C."/>
            <person name="Birren B."/>
        </authorList>
    </citation>
    <scope>NUCLEOTIDE SEQUENCE [LARGE SCALE GENOMIC DNA]</scope>
    <source>
        <strain evidence="2 3">NIPH 899</strain>
    </source>
</reference>
<feature type="signal peptide" evidence="1">
    <location>
        <begin position="1"/>
        <end position="22"/>
    </location>
</feature>
<protein>
    <submittedName>
        <fullName evidence="2">Uncharacterized protein</fullName>
    </submittedName>
</protein>
<dbReference type="HOGENOM" id="CLU_036687_1_0_6"/>